<accession>A0A1M6E6L9</accession>
<protein>
    <submittedName>
        <fullName evidence="1">Pyridoxamine 5'-phosphate oxidase</fullName>
    </submittedName>
</protein>
<gene>
    <name evidence="1" type="ORF">SAMN02745219_01120</name>
</gene>
<dbReference type="InterPro" id="IPR012349">
    <property type="entry name" value="Split_barrel_FMN-bd"/>
</dbReference>
<dbReference type="Gene3D" id="2.30.110.10">
    <property type="entry name" value="Electron Transport, Fmn-binding Protein, Chain A"/>
    <property type="match status" value="1"/>
</dbReference>
<evidence type="ECO:0000313" key="2">
    <source>
        <dbReference type="Proteomes" id="UP000184529"/>
    </source>
</evidence>
<name>A0A1M6E6L9_9FIRM</name>
<dbReference type="SUPFAM" id="SSF50475">
    <property type="entry name" value="FMN-binding split barrel"/>
    <property type="match status" value="1"/>
</dbReference>
<dbReference type="Proteomes" id="UP000184529">
    <property type="component" value="Unassembled WGS sequence"/>
</dbReference>
<evidence type="ECO:0000313" key="1">
    <source>
        <dbReference type="EMBL" id="SHI81065.1"/>
    </source>
</evidence>
<dbReference type="RefSeq" id="WP_341349609.1">
    <property type="nucleotide sequence ID" value="NZ_FQZM01000012.1"/>
</dbReference>
<organism evidence="1 2">
    <name type="scientific">Desulfofundulus thermosubterraneus DSM 16057</name>
    <dbReference type="NCBI Taxonomy" id="1121432"/>
    <lineage>
        <taxon>Bacteria</taxon>
        <taxon>Bacillati</taxon>
        <taxon>Bacillota</taxon>
        <taxon>Clostridia</taxon>
        <taxon>Eubacteriales</taxon>
        <taxon>Peptococcaceae</taxon>
        <taxon>Desulfofundulus</taxon>
    </lineage>
</organism>
<dbReference type="EMBL" id="FQZM01000012">
    <property type="protein sequence ID" value="SHI81065.1"/>
    <property type="molecule type" value="Genomic_DNA"/>
</dbReference>
<keyword evidence="2" id="KW-1185">Reference proteome</keyword>
<dbReference type="STRING" id="1121432.SAMN02745219_01120"/>
<proteinExistence type="predicted"/>
<dbReference type="AlphaFoldDB" id="A0A1M6E6L9"/>
<sequence>MIPEIKKVISELPFLALNTVSKEGQPHLIVVGQAKEIRDDDMLIFGVYKMVKTR</sequence>
<reference evidence="2" key="1">
    <citation type="submission" date="2016-11" db="EMBL/GenBank/DDBJ databases">
        <authorList>
            <person name="Varghese N."/>
            <person name="Submissions S."/>
        </authorList>
    </citation>
    <scope>NUCLEOTIDE SEQUENCE [LARGE SCALE GENOMIC DNA]</scope>
    <source>
        <strain evidence="2">DSM 16057</strain>
    </source>
</reference>